<evidence type="ECO:0000256" key="14">
    <source>
        <dbReference type="ARBA" id="ARBA00067218"/>
    </source>
</evidence>
<evidence type="ECO:0000256" key="4">
    <source>
        <dbReference type="ARBA" id="ARBA00022614"/>
    </source>
</evidence>
<feature type="domain" description="LRRNT" evidence="19">
    <location>
        <begin position="52"/>
        <end position="86"/>
    </location>
</feature>
<keyword evidence="8" id="KW-0130">Cell adhesion</keyword>
<dbReference type="SMART" id="SM00013">
    <property type="entry name" value="LRRNT"/>
    <property type="match status" value="1"/>
</dbReference>
<evidence type="ECO:0000256" key="1">
    <source>
        <dbReference type="ARBA" id="ARBA00004498"/>
    </source>
</evidence>
<dbReference type="GeneID" id="103188776"/>
<evidence type="ECO:0000256" key="6">
    <source>
        <dbReference type="ARBA" id="ARBA00022729"/>
    </source>
</evidence>
<dbReference type="EMBL" id="KC707915">
    <property type="protein sequence ID" value="AGN91181.1"/>
    <property type="molecule type" value="mRNA"/>
</dbReference>
<dbReference type="Pfam" id="PF13855">
    <property type="entry name" value="LRR_8"/>
    <property type="match status" value="3"/>
</dbReference>
<dbReference type="KEGG" id="cmk:103188776"/>
<dbReference type="InterPro" id="IPR001611">
    <property type="entry name" value="Leu-rich_rpt"/>
</dbReference>
<feature type="chain" id="PRO_5044739675" description="Osteomodulin" evidence="18">
    <location>
        <begin position="25"/>
        <end position="388"/>
    </location>
</feature>
<evidence type="ECO:0000313" key="22">
    <source>
        <dbReference type="Proteomes" id="UP000314986"/>
    </source>
</evidence>
<evidence type="ECO:0000256" key="3">
    <source>
        <dbReference type="ARBA" id="ARBA00022530"/>
    </source>
</evidence>
<evidence type="ECO:0000256" key="13">
    <source>
        <dbReference type="ARBA" id="ARBA00065765"/>
    </source>
</evidence>
<protein>
    <recommendedName>
        <fullName evidence="14">Osteomodulin</fullName>
    </recommendedName>
    <alternativeName>
        <fullName evidence="16">Keratan sulfate proteoglycan osteomodulin</fullName>
    </alternativeName>
    <alternativeName>
        <fullName evidence="15">Osteoadherin</fullName>
    </alternativeName>
</protein>
<dbReference type="CTD" id="4958"/>
<keyword evidence="22" id="KW-1185">Reference proteome</keyword>
<keyword evidence="5" id="KW-0765">Sulfation</keyword>
<dbReference type="Gene3D" id="3.80.10.10">
    <property type="entry name" value="Ribonuclease Inhibitor"/>
    <property type="match status" value="3"/>
</dbReference>
<keyword evidence="2" id="KW-0964">Secreted</keyword>
<evidence type="ECO:0000256" key="17">
    <source>
        <dbReference type="SAM" id="MobiDB-lite"/>
    </source>
</evidence>
<reference evidence="21" key="4">
    <citation type="submission" date="2025-05" db="UniProtKB">
        <authorList>
            <consortium name="Ensembl"/>
        </authorList>
    </citation>
    <scope>IDENTIFICATION</scope>
</reference>
<comment type="function">
    <text evidence="12">May be implicated in biomineralization processes. Has a function in binding of osteoblasts via the alpha(V)beta(3)-integrin.</text>
</comment>
<feature type="signal peptide" evidence="18">
    <location>
        <begin position="1"/>
        <end position="24"/>
    </location>
</feature>
<gene>
    <name evidence="20" type="primary">OMD</name>
    <name evidence="21" type="synonym">omd</name>
</gene>
<dbReference type="InterPro" id="IPR050333">
    <property type="entry name" value="SLRP"/>
</dbReference>
<keyword evidence="4" id="KW-0433">Leucine-rich repeat</keyword>
<evidence type="ECO:0000256" key="8">
    <source>
        <dbReference type="ARBA" id="ARBA00022889"/>
    </source>
</evidence>
<dbReference type="PROSITE" id="PS51450">
    <property type="entry name" value="LRR"/>
    <property type="match status" value="1"/>
</dbReference>
<evidence type="ECO:0000256" key="11">
    <source>
        <dbReference type="ARBA" id="ARBA00023180"/>
    </source>
</evidence>
<keyword evidence="3" id="KW-0272">Extracellular matrix</keyword>
<comment type="subunit">
    <text evidence="13">Binds the alpha(V)beta(3)-integrin.</text>
</comment>
<accession>V9NEN7</accession>
<evidence type="ECO:0000256" key="5">
    <source>
        <dbReference type="ARBA" id="ARBA00022641"/>
    </source>
</evidence>
<evidence type="ECO:0000259" key="19">
    <source>
        <dbReference type="SMART" id="SM00013"/>
    </source>
</evidence>
<dbReference type="AlphaFoldDB" id="V9NEN7"/>
<dbReference type="SMART" id="SM00369">
    <property type="entry name" value="LRR_TYP"/>
    <property type="match status" value="8"/>
</dbReference>
<dbReference type="GO" id="GO:0005615">
    <property type="term" value="C:extracellular space"/>
    <property type="evidence" value="ECO:0007669"/>
    <property type="project" value="TreeGrafter"/>
</dbReference>
<proteinExistence type="evidence at transcript level"/>
<evidence type="ECO:0000256" key="10">
    <source>
        <dbReference type="ARBA" id="ARBA00023157"/>
    </source>
</evidence>
<dbReference type="SMART" id="SM00364">
    <property type="entry name" value="LRR_BAC"/>
    <property type="match status" value="4"/>
</dbReference>
<keyword evidence="7" id="KW-0677">Repeat</keyword>
<evidence type="ECO:0000313" key="20">
    <source>
        <dbReference type="EMBL" id="AGN91181.1"/>
    </source>
</evidence>
<comment type="subcellular location">
    <subcellularLocation>
        <location evidence="1">Secreted</location>
        <location evidence="1">Extracellular space</location>
        <location evidence="1">Extracellular matrix</location>
    </subcellularLocation>
</comment>
<dbReference type="Ensembl" id="ENSCMIT00000019280.1">
    <property type="protein sequence ID" value="ENSCMIP00000018920.1"/>
    <property type="gene ID" value="ENSCMIG00000008877.1"/>
</dbReference>
<keyword evidence="6 18" id="KW-0732">Signal</keyword>
<dbReference type="PANTHER" id="PTHR45712">
    <property type="entry name" value="AGAP008170-PA"/>
    <property type="match status" value="1"/>
</dbReference>
<dbReference type="GO" id="GO:0007155">
    <property type="term" value="P:cell adhesion"/>
    <property type="evidence" value="ECO:0007669"/>
    <property type="project" value="UniProtKB-KW"/>
</dbReference>
<dbReference type="OMA" id="HYHHLTY"/>
<keyword evidence="9" id="KW-0654">Proteoglycan</keyword>
<dbReference type="OrthoDB" id="1055097at2759"/>
<organism evidence="20">
    <name type="scientific">Callorhinchus milii</name>
    <name type="common">Ghost shark</name>
    <dbReference type="NCBI Taxonomy" id="7868"/>
    <lineage>
        <taxon>Eukaryota</taxon>
        <taxon>Metazoa</taxon>
        <taxon>Chordata</taxon>
        <taxon>Craniata</taxon>
        <taxon>Vertebrata</taxon>
        <taxon>Chondrichthyes</taxon>
        <taxon>Holocephali</taxon>
        <taxon>Chimaeriformes</taxon>
        <taxon>Callorhinchidae</taxon>
        <taxon>Callorhinchus</taxon>
    </lineage>
</organism>
<dbReference type="InterPro" id="IPR000372">
    <property type="entry name" value="LRRNT"/>
</dbReference>
<sequence length="388" mass="44562">MAFTTRLSILIFLFNTNILCQVECDDPLPPPPPPQFRTSAQYHFPYIHQSFQCASECRCSPFFPFAMYCESRKLKYIPNIPAGTHYLYLQHNEIEAVPEKAFINATSLQEIHLSYNKIKSSMIDKGIFGRLKSLVHLHLEHNKLDKVPSPLPSSLERLFLGFNKISKLPGDTFHGLVNITMLNLCNNQLTDGSFKGNILARMKSLMQVNLCNNKLKSMPAELPASLLQLSVENNSISSLPPNYFKKVPHLISLRMAHNKLKEVPYAVFNLSNLLELNMGYNKLSQAFYIPRRLEHLYLNHNHFTRFNITLMCPTTDLQNPKQLTYMRVDKNMLTRRFDAFLFACFPRLQALVYGEQNVAPTAEHRREPRLFGMPVTSPDGEPDNPLPY</sequence>
<keyword evidence="10" id="KW-1015">Disulfide bond</keyword>
<dbReference type="InterPro" id="IPR003591">
    <property type="entry name" value="Leu-rich_rpt_typical-subtyp"/>
</dbReference>
<dbReference type="InterPro" id="IPR032675">
    <property type="entry name" value="LRR_dom_sf"/>
</dbReference>
<reference evidence="20 22" key="3">
    <citation type="journal article" date="2014" name="Nature">
        <title>Elephant shark genome provides unique insights into gnathostome evolution.</title>
        <authorList>
            <consortium name="International Elephant Shark Genome Sequencing Consortium"/>
            <person name="Venkatesh B."/>
            <person name="Lee A.P."/>
            <person name="Ravi V."/>
            <person name="Maurya A.K."/>
            <person name="Lian M.M."/>
            <person name="Swann J.B."/>
            <person name="Ohta Y."/>
            <person name="Flajnik M.F."/>
            <person name="Sutoh Y."/>
            <person name="Kasahara M."/>
            <person name="Hoon S."/>
            <person name="Gangu V."/>
            <person name="Roy S.W."/>
            <person name="Irimia M."/>
            <person name="Korzh V."/>
            <person name="Kondrychyn I."/>
            <person name="Lim Z.W."/>
            <person name="Tay B.H."/>
            <person name="Tohari S."/>
            <person name="Kong K.W."/>
            <person name="Ho S."/>
            <person name="Lorente-Galdos B."/>
            <person name="Quilez J."/>
            <person name="Marques-Bonet T."/>
            <person name="Raney B.J."/>
            <person name="Ingham P.W."/>
            <person name="Tay A."/>
            <person name="Hillier L.W."/>
            <person name="Minx P."/>
            <person name="Boehm T."/>
            <person name="Wilson R.K."/>
            <person name="Brenner S."/>
            <person name="Warren W.C."/>
        </authorList>
    </citation>
    <scope>NUCLEOTIDE SEQUENCE</scope>
</reference>
<dbReference type="PANTHER" id="PTHR45712:SF3">
    <property type="entry name" value="OSTEOMODULIN"/>
    <property type="match status" value="1"/>
</dbReference>
<dbReference type="GeneTree" id="ENSGT00940000160986"/>
<name>V9NEN7_CALMI</name>
<evidence type="ECO:0000313" key="21">
    <source>
        <dbReference type="Ensembl" id="ENSCMIP00000018920.1"/>
    </source>
</evidence>
<evidence type="ECO:0000256" key="7">
    <source>
        <dbReference type="ARBA" id="ARBA00022737"/>
    </source>
</evidence>
<evidence type="ECO:0000256" key="9">
    <source>
        <dbReference type="ARBA" id="ARBA00022974"/>
    </source>
</evidence>
<dbReference type="RefSeq" id="NP_001279178.1">
    <property type="nucleotide sequence ID" value="NM_001292249.1"/>
</dbReference>
<reference evidence="22" key="2">
    <citation type="journal article" date="2007" name="PLoS Biol.">
        <title>Survey sequencing and comparative analysis of the elephant shark (Callorhinchus milii) genome.</title>
        <authorList>
            <person name="Venkatesh B."/>
            <person name="Kirkness E.F."/>
            <person name="Loh Y.H."/>
            <person name="Halpern A.L."/>
            <person name="Lee A.P."/>
            <person name="Johnson J."/>
            <person name="Dandona N."/>
            <person name="Viswanathan L.D."/>
            <person name="Tay A."/>
            <person name="Venter J.C."/>
            <person name="Strausberg R.L."/>
            <person name="Brenner S."/>
        </authorList>
    </citation>
    <scope>NUCLEOTIDE SEQUENCE [LARGE SCALE GENOMIC DNA]</scope>
</reference>
<evidence type="ECO:0000256" key="12">
    <source>
        <dbReference type="ARBA" id="ARBA00060161"/>
    </source>
</evidence>
<evidence type="ECO:0000256" key="16">
    <source>
        <dbReference type="ARBA" id="ARBA00083850"/>
    </source>
</evidence>
<dbReference type="STRING" id="7868.ENSCMIP00000018920"/>
<dbReference type="FunFam" id="3.80.10.10:FF:000455">
    <property type="entry name" value="Osteomodulin"/>
    <property type="match status" value="1"/>
</dbReference>
<dbReference type="Proteomes" id="UP000314986">
    <property type="component" value="Unassembled WGS sequence"/>
</dbReference>
<evidence type="ECO:0000256" key="18">
    <source>
        <dbReference type="SAM" id="SignalP"/>
    </source>
</evidence>
<evidence type="ECO:0000256" key="2">
    <source>
        <dbReference type="ARBA" id="ARBA00022525"/>
    </source>
</evidence>
<dbReference type="SUPFAM" id="SSF52058">
    <property type="entry name" value="L domain-like"/>
    <property type="match status" value="1"/>
</dbReference>
<evidence type="ECO:0000256" key="15">
    <source>
        <dbReference type="ARBA" id="ARBA00077189"/>
    </source>
</evidence>
<keyword evidence="11" id="KW-0325">Glycoprotein</keyword>
<feature type="region of interest" description="Disordered" evidence="17">
    <location>
        <begin position="363"/>
        <end position="388"/>
    </location>
</feature>
<reference evidence="22" key="1">
    <citation type="journal article" date="2006" name="Science">
        <title>Ancient noncoding elements conserved in the human genome.</title>
        <authorList>
            <person name="Venkatesh B."/>
            <person name="Kirkness E.F."/>
            <person name="Loh Y.H."/>
            <person name="Halpern A.L."/>
            <person name="Lee A.P."/>
            <person name="Johnson J."/>
            <person name="Dandona N."/>
            <person name="Viswanathan L.D."/>
            <person name="Tay A."/>
            <person name="Venter J.C."/>
            <person name="Strausberg R.L."/>
            <person name="Brenner S."/>
        </authorList>
    </citation>
    <scope>NUCLEOTIDE SEQUENCE [LARGE SCALE GENOMIC DNA]</scope>
</reference>